<dbReference type="EMBL" id="CP111012">
    <property type="protein sequence ID" value="WAQ93748.1"/>
    <property type="molecule type" value="Genomic_DNA"/>
</dbReference>
<keyword evidence="3" id="KW-1185">Reference proteome</keyword>
<dbReference type="EMBL" id="CP111012">
    <property type="protein sequence ID" value="WAQ93795.1"/>
    <property type="molecule type" value="Genomic_DNA"/>
</dbReference>
<name>A0ABY7DAQ1_MYAAR</name>
<reference evidence="2" key="1">
    <citation type="submission" date="2022-11" db="EMBL/GenBank/DDBJ databases">
        <title>Centuries of genome instability and evolution in soft-shell clam transmissible cancer (bioRxiv).</title>
        <authorList>
            <person name="Hart S.F.M."/>
            <person name="Yonemitsu M.A."/>
            <person name="Giersch R.M."/>
            <person name="Beal B.F."/>
            <person name="Arriagada G."/>
            <person name="Davis B.W."/>
            <person name="Ostrander E.A."/>
            <person name="Goff S.P."/>
            <person name="Metzger M.J."/>
        </authorList>
    </citation>
    <scope>NUCLEOTIDE SEQUENCE</scope>
    <source>
        <strain evidence="2">MELC-2E11</strain>
        <tissue evidence="2">Siphon/mantle</tissue>
    </source>
</reference>
<evidence type="ECO:0000313" key="1">
    <source>
        <dbReference type="EMBL" id="WAQ93748.1"/>
    </source>
</evidence>
<organism evidence="2 3">
    <name type="scientific">Mya arenaria</name>
    <name type="common">Soft-shell clam</name>
    <dbReference type="NCBI Taxonomy" id="6604"/>
    <lineage>
        <taxon>Eukaryota</taxon>
        <taxon>Metazoa</taxon>
        <taxon>Spiralia</taxon>
        <taxon>Lophotrochozoa</taxon>
        <taxon>Mollusca</taxon>
        <taxon>Bivalvia</taxon>
        <taxon>Autobranchia</taxon>
        <taxon>Heteroconchia</taxon>
        <taxon>Euheterodonta</taxon>
        <taxon>Imparidentia</taxon>
        <taxon>Neoheterodontei</taxon>
        <taxon>Myida</taxon>
        <taxon>Myoidea</taxon>
        <taxon>Myidae</taxon>
        <taxon>Mya</taxon>
    </lineage>
</organism>
<evidence type="ECO:0000313" key="2">
    <source>
        <dbReference type="EMBL" id="WAQ93795.1"/>
    </source>
</evidence>
<sequence>MSFSNMVHKSPTLSSAVVLVVEDAFADGIHEDVVLEESTFSLEVVPLVSISLSKDELSEF</sequence>
<proteinExistence type="predicted"/>
<gene>
    <name evidence="1" type="ORF">MAR_006219</name>
    <name evidence="2" type="ORF">MAR_006266</name>
</gene>
<dbReference type="Proteomes" id="UP001164746">
    <property type="component" value="Chromosome 1"/>
</dbReference>
<accession>A0ABY7DAQ1</accession>
<protein>
    <submittedName>
        <fullName evidence="2">Uncharacterized protein</fullName>
    </submittedName>
</protein>
<evidence type="ECO:0000313" key="3">
    <source>
        <dbReference type="Proteomes" id="UP001164746"/>
    </source>
</evidence>